<proteinExistence type="predicted"/>
<name>A0A8S2IAY7_9BILA</name>
<comment type="caution">
    <text evidence="2">The sequence shown here is derived from an EMBL/GenBank/DDBJ whole genome shotgun (WGS) entry which is preliminary data.</text>
</comment>
<dbReference type="Gene3D" id="3.40.50.1240">
    <property type="entry name" value="Phosphoglycerate mutase-like"/>
    <property type="match status" value="1"/>
</dbReference>
<protein>
    <submittedName>
        <fullName evidence="2">Uncharacterized protein</fullName>
    </submittedName>
</protein>
<dbReference type="SUPFAM" id="SSF53254">
    <property type="entry name" value="Phosphoglycerate mutase-like"/>
    <property type="match status" value="1"/>
</dbReference>
<organism evidence="2 3">
    <name type="scientific">Didymodactylos carnosus</name>
    <dbReference type="NCBI Taxonomy" id="1234261"/>
    <lineage>
        <taxon>Eukaryota</taxon>
        <taxon>Metazoa</taxon>
        <taxon>Spiralia</taxon>
        <taxon>Gnathifera</taxon>
        <taxon>Rotifera</taxon>
        <taxon>Eurotatoria</taxon>
        <taxon>Bdelloidea</taxon>
        <taxon>Philodinida</taxon>
        <taxon>Philodinidae</taxon>
        <taxon>Didymodactylos</taxon>
    </lineage>
</organism>
<evidence type="ECO:0000313" key="3">
    <source>
        <dbReference type="Proteomes" id="UP000682733"/>
    </source>
</evidence>
<dbReference type="Proteomes" id="UP000677228">
    <property type="component" value="Unassembled WGS sequence"/>
</dbReference>
<accession>A0A8S2IAY7</accession>
<gene>
    <name evidence="1" type="ORF">OVA965_LOCUS12672</name>
    <name evidence="2" type="ORF">TMI583_LOCUS12676</name>
</gene>
<reference evidence="2" key="1">
    <citation type="submission" date="2021-02" db="EMBL/GenBank/DDBJ databases">
        <authorList>
            <person name="Nowell W R."/>
        </authorList>
    </citation>
    <scope>NUCLEOTIDE SEQUENCE</scope>
</reference>
<sequence>MCSTMEDWASPDVKVIKQWQKKHAAGEPLRVNVPRTAYPILKNFRGWFVQPAYSSLLALKVSDYYHTGDDLFKLMEQNTGEKINELFVAWDIADILSIQNYYNVTPLWITPSILEELKLIISLSFYNLFLPSSTNRLRAGPLVKDILENIDNIIQNKSGGKKAKFYSAVKINMLFVKN</sequence>
<dbReference type="EMBL" id="CAJNOK010005141">
    <property type="protein sequence ID" value="CAF0961718.1"/>
    <property type="molecule type" value="Genomic_DNA"/>
</dbReference>
<dbReference type="InterPro" id="IPR029033">
    <property type="entry name" value="His_PPase_superfam"/>
</dbReference>
<evidence type="ECO:0000313" key="1">
    <source>
        <dbReference type="EMBL" id="CAF0961718.1"/>
    </source>
</evidence>
<evidence type="ECO:0000313" key="2">
    <source>
        <dbReference type="EMBL" id="CAF3734492.1"/>
    </source>
</evidence>
<dbReference type="Proteomes" id="UP000682733">
    <property type="component" value="Unassembled WGS sequence"/>
</dbReference>
<dbReference type="EMBL" id="CAJOBA010005146">
    <property type="protein sequence ID" value="CAF3734492.1"/>
    <property type="molecule type" value="Genomic_DNA"/>
</dbReference>
<dbReference type="AlphaFoldDB" id="A0A8S2IAY7"/>